<dbReference type="RefSeq" id="WP_142703509.1">
    <property type="nucleotide sequence ID" value="NZ_VIRS01000003.1"/>
</dbReference>
<dbReference type="AlphaFoldDB" id="A0A545AXP5"/>
<proteinExistence type="predicted"/>
<dbReference type="EMBL" id="VIRS01000003">
    <property type="protein sequence ID" value="TQS46102.1"/>
    <property type="molecule type" value="Genomic_DNA"/>
</dbReference>
<evidence type="ECO:0000313" key="3">
    <source>
        <dbReference type="Proteomes" id="UP000317982"/>
    </source>
</evidence>
<organism evidence="2 3">
    <name type="scientific">Cryptosporangium phraense</name>
    <dbReference type="NCBI Taxonomy" id="2593070"/>
    <lineage>
        <taxon>Bacteria</taxon>
        <taxon>Bacillati</taxon>
        <taxon>Actinomycetota</taxon>
        <taxon>Actinomycetes</taxon>
        <taxon>Cryptosporangiales</taxon>
        <taxon>Cryptosporangiaceae</taxon>
        <taxon>Cryptosporangium</taxon>
    </lineage>
</organism>
<evidence type="ECO:0000256" key="1">
    <source>
        <dbReference type="SAM" id="Phobius"/>
    </source>
</evidence>
<gene>
    <name evidence="2" type="ORF">FL583_06365</name>
</gene>
<dbReference type="InParanoid" id="A0A545AXP5"/>
<feature type="transmembrane region" description="Helical" evidence="1">
    <location>
        <begin position="42"/>
        <end position="60"/>
    </location>
</feature>
<keyword evidence="3" id="KW-1185">Reference proteome</keyword>
<dbReference type="OrthoDB" id="5185175at2"/>
<dbReference type="Proteomes" id="UP000317982">
    <property type="component" value="Unassembled WGS sequence"/>
</dbReference>
<keyword evidence="1" id="KW-0812">Transmembrane</keyword>
<name>A0A545AXP5_9ACTN</name>
<keyword evidence="1" id="KW-1133">Transmembrane helix</keyword>
<comment type="caution">
    <text evidence="2">The sequence shown here is derived from an EMBL/GenBank/DDBJ whole genome shotgun (WGS) entry which is preliminary data.</text>
</comment>
<sequence length="339" mass="35424">MDETRTRALLAEISADPAPPTGVDLDRVVALGRRRRHRPRQWVAAAAAAAVVIVTAVVFFRPTPADRPAPVVTAPVAAPTTFNPLRTLIEPGWLPHELTQRIRNVTLQHENYLATGQGSEEITIDLAVPGATSPLYGGAIASPVAGPDVNGAPSTWTAGSSRGGPDSGWLTWDWAPGATAIVRVLGFDDPRAIAVRVASSLRVGGGKPMAMPFTVARPDGLALIQSRIEHLVGAPHVGIAFNGERGVAHAVSVGLEPGTPAGDLQENATVAGRSARVDAGSLEVRISQHSGSEVLTVSCQVRKGSTVAAVRAECERVIGSVQRVGTFNTESTWSTSPVR</sequence>
<keyword evidence="1" id="KW-0472">Membrane</keyword>
<reference evidence="2 3" key="1">
    <citation type="submission" date="2019-07" db="EMBL/GenBank/DDBJ databases">
        <title>Cryptosporangium phraense sp. nov., isolated from plant litter.</title>
        <authorList>
            <person name="Suriyachadkun C."/>
        </authorList>
    </citation>
    <scope>NUCLEOTIDE SEQUENCE [LARGE SCALE GENOMIC DNA]</scope>
    <source>
        <strain evidence="2 3">A-T 5661</strain>
    </source>
</reference>
<protein>
    <submittedName>
        <fullName evidence="2">Uncharacterized protein</fullName>
    </submittedName>
</protein>
<accession>A0A545AXP5</accession>
<evidence type="ECO:0000313" key="2">
    <source>
        <dbReference type="EMBL" id="TQS46102.1"/>
    </source>
</evidence>